<comment type="caution">
    <text evidence="1">The sequence shown here is derived from an EMBL/GenBank/DDBJ whole genome shotgun (WGS) entry which is preliminary data.</text>
</comment>
<evidence type="ECO:0000313" key="2">
    <source>
        <dbReference type="Proteomes" id="UP001232148"/>
    </source>
</evidence>
<proteinExistence type="predicted"/>
<sequence length="165" mass="18376">MSSFGMEANGVLNRGGAGCPHRALIPPKQHEPPYTGGTARRHRTSFRWVLVEQSLVCLFVNGWLRSKPPGCHSSTITPAPTWTDRAGCTRIRQRSMKEKKKKNLPPSNASCMAAWPCWPCHIYYFKARESLVVPECWFEVGAPPPAYPISGLTLYTYHPPTPAAI</sequence>
<evidence type="ECO:0000313" key="1">
    <source>
        <dbReference type="EMBL" id="KAK2021412.1"/>
    </source>
</evidence>
<organism evidence="1 2">
    <name type="scientific">Colletotrichum zoysiae</name>
    <dbReference type="NCBI Taxonomy" id="1216348"/>
    <lineage>
        <taxon>Eukaryota</taxon>
        <taxon>Fungi</taxon>
        <taxon>Dikarya</taxon>
        <taxon>Ascomycota</taxon>
        <taxon>Pezizomycotina</taxon>
        <taxon>Sordariomycetes</taxon>
        <taxon>Hypocreomycetidae</taxon>
        <taxon>Glomerellales</taxon>
        <taxon>Glomerellaceae</taxon>
        <taxon>Colletotrichum</taxon>
        <taxon>Colletotrichum graminicola species complex</taxon>
    </lineage>
</organism>
<dbReference type="AlphaFoldDB" id="A0AAD9H509"/>
<dbReference type="EMBL" id="MU843107">
    <property type="protein sequence ID" value="KAK2021412.1"/>
    <property type="molecule type" value="Genomic_DNA"/>
</dbReference>
<name>A0AAD9H509_9PEZI</name>
<protein>
    <submittedName>
        <fullName evidence="1">Uncharacterized protein</fullName>
    </submittedName>
</protein>
<accession>A0AAD9H509</accession>
<reference evidence="1" key="1">
    <citation type="submission" date="2021-06" db="EMBL/GenBank/DDBJ databases">
        <title>Comparative genomics, transcriptomics and evolutionary studies reveal genomic signatures of adaptation to plant cell wall in hemibiotrophic fungi.</title>
        <authorList>
            <consortium name="DOE Joint Genome Institute"/>
            <person name="Baroncelli R."/>
            <person name="Diaz J.F."/>
            <person name="Benocci T."/>
            <person name="Peng M."/>
            <person name="Battaglia E."/>
            <person name="Haridas S."/>
            <person name="Andreopoulos W."/>
            <person name="Labutti K."/>
            <person name="Pangilinan J."/>
            <person name="Floch G.L."/>
            <person name="Makela M.R."/>
            <person name="Henrissat B."/>
            <person name="Grigoriev I.V."/>
            <person name="Crouch J.A."/>
            <person name="De Vries R.P."/>
            <person name="Sukno S.A."/>
            <person name="Thon M.R."/>
        </authorList>
    </citation>
    <scope>NUCLEOTIDE SEQUENCE</scope>
    <source>
        <strain evidence="1">MAFF235873</strain>
    </source>
</reference>
<keyword evidence="2" id="KW-1185">Reference proteome</keyword>
<gene>
    <name evidence="1" type="ORF">LX32DRAFT_258239</name>
</gene>
<dbReference type="Proteomes" id="UP001232148">
    <property type="component" value="Unassembled WGS sequence"/>
</dbReference>